<feature type="domain" description="General secretion pathway GspH" evidence="11">
    <location>
        <begin position="42"/>
        <end position="140"/>
    </location>
</feature>
<reference evidence="13" key="1">
    <citation type="journal article" date="2018" name="Science">
        <title>A primordial and reversible TCA cycle in a facultatively chemolithoautotrophic thermophile.</title>
        <authorList>
            <person name="Nunoura T."/>
            <person name="Chikaraishi Y."/>
            <person name="Izaki R."/>
            <person name="Suwa T."/>
            <person name="Sato T."/>
            <person name="Harada T."/>
            <person name="Mori K."/>
            <person name="Kato Y."/>
            <person name="Miyazaki M."/>
            <person name="Shimamura S."/>
            <person name="Yanagawa K."/>
            <person name="Shuto A."/>
            <person name="Ohkouchi N."/>
            <person name="Fujita N."/>
            <person name="Takaki Y."/>
            <person name="Atomi H."/>
            <person name="Takai K."/>
        </authorList>
    </citation>
    <scope>NUCLEOTIDE SEQUENCE [LARGE SCALE GENOMIC DNA]</scope>
    <source>
        <strain evidence="13">DSM 17441 / JCM 13301 / NBRC 103674 / ABI70S6</strain>
    </source>
</reference>
<evidence type="ECO:0000259" key="11">
    <source>
        <dbReference type="Pfam" id="PF12019"/>
    </source>
</evidence>
<keyword evidence="8" id="KW-0472">Membrane</keyword>
<keyword evidence="13" id="KW-1185">Reference proteome</keyword>
<evidence type="ECO:0000256" key="7">
    <source>
        <dbReference type="ARBA" id="ARBA00022989"/>
    </source>
</evidence>
<evidence type="ECO:0000256" key="2">
    <source>
        <dbReference type="ARBA" id="ARBA00021549"/>
    </source>
</evidence>
<evidence type="ECO:0000313" key="12">
    <source>
        <dbReference type="EMBL" id="BAT72070.1"/>
    </source>
</evidence>
<dbReference type="Proteomes" id="UP000063234">
    <property type="component" value="Chromosome"/>
</dbReference>
<keyword evidence="4" id="KW-0488">Methylation</keyword>
<organism evidence="12 13">
    <name type="scientific">Thermosulfidibacter takaii (strain DSM 17441 / JCM 13301 / NBRC 103674 / ABI70S6)</name>
    <dbReference type="NCBI Taxonomy" id="1298851"/>
    <lineage>
        <taxon>Bacteria</taxon>
        <taxon>Pseudomonadati</taxon>
        <taxon>Thermosulfidibacterota</taxon>
        <taxon>Thermosulfidibacteria</taxon>
        <taxon>Thermosulfidibacterales</taxon>
        <taxon>Thermosulfidibacteraceae</taxon>
    </lineage>
</organism>
<dbReference type="InterPro" id="IPR045584">
    <property type="entry name" value="Pilin-like"/>
</dbReference>
<dbReference type="SUPFAM" id="SSF54523">
    <property type="entry name" value="Pili subunits"/>
    <property type="match status" value="1"/>
</dbReference>
<comment type="similarity">
    <text evidence="9">Belongs to the GSP H family.</text>
</comment>
<keyword evidence="7" id="KW-1133">Transmembrane helix</keyword>
<evidence type="ECO:0000256" key="1">
    <source>
        <dbReference type="ARBA" id="ARBA00004377"/>
    </source>
</evidence>
<evidence type="ECO:0000256" key="9">
    <source>
        <dbReference type="ARBA" id="ARBA00025772"/>
    </source>
</evidence>
<dbReference type="Pfam" id="PF07963">
    <property type="entry name" value="N_methyl"/>
    <property type="match status" value="1"/>
</dbReference>
<protein>
    <recommendedName>
        <fullName evidence="2">Type II secretion system protein H</fullName>
    </recommendedName>
    <alternativeName>
        <fullName evidence="10">General secretion pathway protein H</fullName>
    </alternativeName>
</protein>
<evidence type="ECO:0000313" key="13">
    <source>
        <dbReference type="Proteomes" id="UP000063234"/>
    </source>
</evidence>
<dbReference type="STRING" id="1298851.TST_1283"/>
<dbReference type="NCBIfam" id="TIGR02532">
    <property type="entry name" value="IV_pilin_GFxxxE"/>
    <property type="match status" value="1"/>
</dbReference>
<dbReference type="InterPro" id="IPR022346">
    <property type="entry name" value="T2SS_GspH"/>
</dbReference>
<keyword evidence="6" id="KW-0812">Transmembrane</keyword>
<dbReference type="AlphaFoldDB" id="A0A0S3QUS2"/>
<evidence type="ECO:0000256" key="8">
    <source>
        <dbReference type="ARBA" id="ARBA00023136"/>
    </source>
</evidence>
<sequence length="155" mass="17120">MKKGFSLIELIIVIALLAILAGLAIPSYRHWISKNKAEKDLQALYSMLQLARSKAFTEKECCAVRVLSTKAEIYCNNSTGEDCDATIATSGTKLQEIQFSTTIGTTGNSTTTIAFNKEGFAVSNTTLKTDNPYLQKCIVVWKTRIRLESNPDECE</sequence>
<accession>A0A0S3QUS2</accession>
<comment type="subcellular location">
    <subcellularLocation>
        <location evidence="1">Cell inner membrane</location>
        <topology evidence="1">Single-pass membrane protein</topology>
    </subcellularLocation>
</comment>
<proteinExistence type="inferred from homology"/>
<evidence type="ECO:0000256" key="10">
    <source>
        <dbReference type="ARBA" id="ARBA00030775"/>
    </source>
</evidence>
<dbReference type="EMBL" id="AP013035">
    <property type="protein sequence ID" value="BAT72070.1"/>
    <property type="molecule type" value="Genomic_DNA"/>
</dbReference>
<dbReference type="KEGG" id="ttk:TST_1283"/>
<dbReference type="GO" id="GO:0005886">
    <property type="term" value="C:plasma membrane"/>
    <property type="evidence" value="ECO:0007669"/>
    <property type="project" value="UniProtKB-SubCell"/>
</dbReference>
<keyword evidence="5" id="KW-0997">Cell inner membrane</keyword>
<dbReference type="Pfam" id="PF12019">
    <property type="entry name" value="GspH"/>
    <property type="match status" value="1"/>
</dbReference>
<dbReference type="Gene3D" id="3.30.700.10">
    <property type="entry name" value="Glycoprotein, Type 4 Pilin"/>
    <property type="match status" value="1"/>
</dbReference>
<keyword evidence="3" id="KW-1003">Cell membrane</keyword>
<gene>
    <name evidence="12" type="primary">fimT</name>
    <name evidence="12" type="ORF">TST_1283</name>
</gene>
<evidence type="ECO:0000256" key="6">
    <source>
        <dbReference type="ARBA" id="ARBA00022692"/>
    </source>
</evidence>
<dbReference type="GO" id="GO:0015627">
    <property type="term" value="C:type II protein secretion system complex"/>
    <property type="evidence" value="ECO:0007669"/>
    <property type="project" value="InterPro"/>
</dbReference>
<dbReference type="GO" id="GO:0015628">
    <property type="term" value="P:protein secretion by the type II secretion system"/>
    <property type="evidence" value="ECO:0007669"/>
    <property type="project" value="InterPro"/>
</dbReference>
<evidence type="ECO:0000256" key="4">
    <source>
        <dbReference type="ARBA" id="ARBA00022481"/>
    </source>
</evidence>
<evidence type="ECO:0000256" key="5">
    <source>
        <dbReference type="ARBA" id="ARBA00022519"/>
    </source>
</evidence>
<name>A0A0S3QUS2_THET7</name>
<dbReference type="InterPro" id="IPR012902">
    <property type="entry name" value="N_methyl_site"/>
</dbReference>
<evidence type="ECO:0000256" key="3">
    <source>
        <dbReference type="ARBA" id="ARBA00022475"/>
    </source>
</evidence>
<dbReference type="PROSITE" id="PS00409">
    <property type="entry name" value="PROKAR_NTER_METHYL"/>
    <property type="match status" value="1"/>
</dbReference>
<dbReference type="RefSeq" id="WP_068550063.1">
    <property type="nucleotide sequence ID" value="NZ_AP013035.1"/>
</dbReference>